<keyword evidence="1" id="KW-0812">Transmembrane</keyword>
<protein>
    <submittedName>
        <fullName evidence="2">Uncharacterized protein</fullName>
    </submittedName>
</protein>
<proteinExistence type="predicted"/>
<evidence type="ECO:0000256" key="1">
    <source>
        <dbReference type="SAM" id="Phobius"/>
    </source>
</evidence>
<keyword evidence="1" id="KW-0472">Membrane</keyword>
<keyword evidence="1" id="KW-1133">Transmembrane helix</keyword>
<gene>
    <name evidence="2" type="ORF">METZ01_LOCUS177381</name>
</gene>
<feature type="transmembrane region" description="Helical" evidence="1">
    <location>
        <begin position="16"/>
        <end position="32"/>
    </location>
</feature>
<reference evidence="2" key="1">
    <citation type="submission" date="2018-05" db="EMBL/GenBank/DDBJ databases">
        <authorList>
            <person name="Lanie J.A."/>
            <person name="Ng W.-L."/>
            <person name="Kazmierczak K.M."/>
            <person name="Andrzejewski T.M."/>
            <person name="Davidsen T.M."/>
            <person name="Wayne K.J."/>
            <person name="Tettelin H."/>
            <person name="Glass J.I."/>
            <person name="Rusch D."/>
            <person name="Podicherti R."/>
            <person name="Tsui H.-C.T."/>
            <person name="Winkler M.E."/>
        </authorList>
    </citation>
    <scope>NUCLEOTIDE SEQUENCE</scope>
</reference>
<organism evidence="2">
    <name type="scientific">marine metagenome</name>
    <dbReference type="NCBI Taxonomy" id="408172"/>
    <lineage>
        <taxon>unclassified sequences</taxon>
        <taxon>metagenomes</taxon>
        <taxon>ecological metagenomes</taxon>
    </lineage>
</organism>
<dbReference type="EMBL" id="UINC01034143">
    <property type="protein sequence ID" value="SVB24527.1"/>
    <property type="molecule type" value="Genomic_DNA"/>
</dbReference>
<feature type="transmembrane region" description="Helical" evidence="1">
    <location>
        <begin position="129"/>
        <end position="148"/>
    </location>
</feature>
<accession>A0A382CGT9</accession>
<evidence type="ECO:0000313" key="2">
    <source>
        <dbReference type="EMBL" id="SVB24527.1"/>
    </source>
</evidence>
<feature type="transmembrane region" description="Helical" evidence="1">
    <location>
        <begin position="94"/>
        <end position="114"/>
    </location>
</feature>
<sequence>MTIDPTWEGTVRFYELYWGTWLSYAFLALMWERVLRTPLAEWKYVLITSLAANAFLINHYFQHAYFWMWLLNAYTLFFISAYYLIGVHDQPKTVLWKIGAAFSAVIFTIAYILFENISRYLVHQGVHEFWFMLFASFGFAAVICWRGLKQRP</sequence>
<feature type="transmembrane region" description="Helical" evidence="1">
    <location>
        <begin position="67"/>
        <end position="85"/>
    </location>
</feature>
<name>A0A382CGT9_9ZZZZ</name>
<dbReference type="AlphaFoldDB" id="A0A382CGT9"/>